<feature type="region of interest" description="Disordered" evidence="1">
    <location>
        <begin position="196"/>
        <end position="271"/>
    </location>
</feature>
<feature type="compositionally biased region" description="Polar residues" evidence="1">
    <location>
        <begin position="579"/>
        <end position="589"/>
    </location>
</feature>
<dbReference type="AlphaFoldDB" id="A0A7D9CWI1"/>
<sequence length="797" mass="92448">MSSSIDISKFIVRLRDLLDGLVDEFRDYDFTFKPLLTQSEFEEKVLPEIKELLTFKNRYIIVYNIFSNLIIESLENENKILCLIDFLVNLSKYDTAFRPLPNDAVKDISSSEIFGSLKKHIFNKERVDYNFDPRLSGINPDISTDHHEAEAEGSSEESSEANQKDYNTYVERRQPRKRTSNASLAAIERAIMNKRNFSNDLIPPKSKGKTRKSKRRKKAVKKKASSTKKVLEKKKKLGTIRKAPSDSSYRRVSTKKLHPKKQNEDNEEESYKNKKMKLVMEDNMDFLFSRLDYSTEFTPELVKEARHGFFYKPPQYSLFAKYDKEADPAIAANLDCLLNKFMEQAYKRVAFGDLDQTPFLHESEYEYIMSNLEPFLNVILPPLIFDQRPAISIDADMQEKGHHISMANLTIQPTKVKNLWKLKIFRSTGQYLKKFKSMTIKDEAKKRFQWINSLITDGKALYSCDKLDAIVRLMRSNPMLNVETDDEDENQEEYEDDETDEDDYVGEDENYAETVQDGENDSDINDAKDAIYTDSKDKAQDDYSGYMDIRDKKKEDQRANDDQKQVNSEVNGVHDSKEQISGSEDNANNFEMPDMFKNSSLFVSSDDDDDDEEDNIAYDKDMHEGNNKNEVQDRTQNGTTSEEKVKSKVAGKRRRFPKGAHALSVRDFQGPTTDHTDNRKAVVTSARGIRLDSMHIRKHLSTQEFMRILAGLVFPGMKISARRPNKVVMTAVSKGLSKVFFNFRPYLIELFLADLDSFFTMPKYFKMDSVMVELQIEEMKNKTSVGEKNKHRMMYYY</sequence>
<feature type="compositionally biased region" description="Acidic residues" evidence="1">
    <location>
        <begin position="483"/>
        <end position="524"/>
    </location>
</feature>
<reference evidence="2 3" key="1">
    <citation type="submission" date="2019-07" db="EMBL/GenBank/DDBJ databases">
        <authorList>
            <person name="Friedrich A."/>
            <person name="Schacherer J."/>
        </authorList>
    </citation>
    <scope>NUCLEOTIDE SEQUENCE [LARGE SCALE GENOMIC DNA]</scope>
</reference>
<name>A0A7D9CWI1_DEKBR</name>
<accession>A0A7D9CWI1</accession>
<feature type="compositionally biased region" description="Basic and acidic residues" evidence="1">
    <location>
        <begin position="548"/>
        <end position="564"/>
    </location>
</feature>
<protein>
    <submittedName>
        <fullName evidence="2">DEBR0S2_07514g1_1</fullName>
    </submittedName>
</protein>
<feature type="region of interest" description="Disordered" evidence="1">
    <location>
        <begin position="140"/>
        <end position="182"/>
    </location>
</feature>
<dbReference type="EMBL" id="CABFWN010000002">
    <property type="protein sequence ID" value="VUG17451.1"/>
    <property type="molecule type" value="Genomic_DNA"/>
</dbReference>
<feature type="region of interest" description="Disordered" evidence="1">
    <location>
        <begin position="480"/>
        <end position="653"/>
    </location>
</feature>
<keyword evidence="3" id="KW-1185">Reference proteome</keyword>
<feature type="compositionally biased region" description="Basic residues" evidence="1">
    <location>
        <begin position="206"/>
        <end position="239"/>
    </location>
</feature>
<dbReference type="Proteomes" id="UP000478008">
    <property type="component" value="Unassembled WGS sequence"/>
</dbReference>
<organism evidence="2 3">
    <name type="scientific">Dekkera bruxellensis</name>
    <name type="common">Brettanomyces custersii</name>
    <dbReference type="NCBI Taxonomy" id="5007"/>
    <lineage>
        <taxon>Eukaryota</taxon>
        <taxon>Fungi</taxon>
        <taxon>Dikarya</taxon>
        <taxon>Ascomycota</taxon>
        <taxon>Saccharomycotina</taxon>
        <taxon>Pichiomycetes</taxon>
        <taxon>Pichiales</taxon>
        <taxon>Pichiaceae</taxon>
        <taxon>Brettanomyces</taxon>
    </lineage>
</organism>
<gene>
    <name evidence="2" type="ORF">DEBR0S2_07514G</name>
</gene>
<feature type="compositionally biased region" description="Acidic residues" evidence="1">
    <location>
        <begin position="605"/>
        <end position="616"/>
    </location>
</feature>
<feature type="compositionally biased region" description="Basic and acidic residues" evidence="1">
    <location>
        <begin position="261"/>
        <end position="271"/>
    </location>
</feature>
<evidence type="ECO:0000313" key="3">
    <source>
        <dbReference type="Proteomes" id="UP000478008"/>
    </source>
</evidence>
<evidence type="ECO:0000313" key="2">
    <source>
        <dbReference type="EMBL" id="VUG17451.1"/>
    </source>
</evidence>
<feature type="compositionally biased region" description="Basic and acidic residues" evidence="1">
    <location>
        <begin position="525"/>
        <end position="541"/>
    </location>
</feature>
<evidence type="ECO:0000256" key="1">
    <source>
        <dbReference type="SAM" id="MobiDB-lite"/>
    </source>
</evidence>
<proteinExistence type="predicted"/>
<feature type="compositionally biased region" description="Basic and acidic residues" evidence="1">
    <location>
        <begin position="617"/>
        <end position="633"/>
    </location>
</feature>